<dbReference type="SUPFAM" id="SSF53738">
    <property type="entry name" value="Phosphoglucomutase, first 3 domains"/>
    <property type="match status" value="3"/>
</dbReference>
<dbReference type="Pfam" id="PF02880">
    <property type="entry name" value="PGM_PMM_III"/>
    <property type="match status" value="1"/>
</dbReference>
<evidence type="ECO:0000256" key="2">
    <source>
        <dbReference type="ARBA" id="ARBA00022553"/>
    </source>
</evidence>
<dbReference type="AlphaFoldDB" id="A0A366HNN9"/>
<dbReference type="NCBIfam" id="TIGR01455">
    <property type="entry name" value="glmM"/>
    <property type="match status" value="1"/>
</dbReference>
<name>A0A366HNN9_9BACT</name>
<comment type="caution">
    <text evidence="11">The sequence shown here is derived from an EMBL/GenBank/DDBJ whole genome shotgun (WGS) entry which is preliminary data.</text>
</comment>
<proteinExistence type="inferred from homology"/>
<evidence type="ECO:0000256" key="3">
    <source>
        <dbReference type="ARBA" id="ARBA00022723"/>
    </source>
</evidence>
<feature type="domain" description="Alpha-D-phosphohexomutase alpha/beta/alpha" evidence="10">
    <location>
        <begin position="268"/>
        <end position="374"/>
    </location>
</feature>
<comment type="similarity">
    <text evidence="1 6">Belongs to the phosphohexose mutase family.</text>
</comment>
<protein>
    <recommendedName>
        <fullName evidence="6">Phosphoglucosamine mutase</fullName>
        <ecNumber evidence="6">5.4.2.10</ecNumber>
    </recommendedName>
</protein>
<dbReference type="GO" id="GO:0005829">
    <property type="term" value="C:cytosol"/>
    <property type="evidence" value="ECO:0007669"/>
    <property type="project" value="TreeGrafter"/>
</dbReference>
<evidence type="ECO:0000259" key="7">
    <source>
        <dbReference type="Pfam" id="PF00408"/>
    </source>
</evidence>
<dbReference type="HAMAP" id="MF_01554_B">
    <property type="entry name" value="GlmM_B"/>
    <property type="match status" value="1"/>
</dbReference>
<feature type="binding site" description="via phosphate group" evidence="6">
    <location>
        <position position="109"/>
    </location>
    <ligand>
        <name>Mg(2+)</name>
        <dbReference type="ChEBI" id="CHEBI:18420"/>
    </ligand>
</feature>
<dbReference type="GO" id="GO:0005975">
    <property type="term" value="P:carbohydrate metabolic process"/>
    <property type="evidence" value="ECO:0007669"/>
    <property type="project" value="InterPro"/>
</dbReference>
<sequence length="457" mass="49064">MASAKRKYFGTDGIRGVANSHPMTPEFVMRLGQAAAKVLAMEAEKAGIRPKCIVGRDTRLSGDMIETALTAGLTSMGVDVVLCGVVPTPAVALIARQEKAAMGAIVSASHNPYKDNGVKFVDGGGHKLTDAQELMIEAAFENDDVLSQRAPATSIGRVSRMDNAPERFIAHAVATMHNRRLDGMKIALDNANGAAYVTTTETLKRLGAEVEVFHSSPDGVNINRDCGCTHPEYIEALCKQTGAYVGVAHDGDADRVVLVDETGSALSGDEYIAIVVASMLRKGTLRESTVAVTTMSNFGLDELVTGLKGKVIRTDVGDRYVIAAMRQHGLNFGAEESGHIVFFDHTTTGDGLIAALQVLKIMVETGEPLSELRKVLSPFPQAKRNLRVKSKPPVEELVAAQLLVKETEKKLASLGRVLLRYSGTESLIRLLIEGRDPEYIESQAERIAEAIKAQIGE</sequence>
<feature type="binding site" evidence="6">
    <location>
        <position position="254"/>
    </location>
    <ligand>
        <name>Mg(2+)</name>
        <dbReference type="ChEBI" id="CHEBI:18420"/>
    </ligand>
</feature>
<dbReference type="Gene3D" id="3.30.310.50">
    <property type="entry name" value="Alpha-D-phosphohexomutase, C-terminal domain"/>
    <property type="match status" value="1"/>
</dbReference>
<dbReference type="InterPro" id="IPR005844">
    <property type="entry name" value="A-D-PHexomutase_a/b/a-I"/>
</dbReference>
<dbReference type="FunFam" id="3.40.120.10:FF:000003">
    <property type="entry name" value="Phosphoglucosamine mutase"/>
    <property type="match status" value="1"/>
</dbReference>
<dbReference type="InterPro" id="IPR005843">
    <property type="entry name" value="A-D-PHexomutase_C"/>
</dbReference>
<evidence type="ECO:0000256" key="1">
    <source>
        <dbReference type="ARBA" id="ARBA00010231"/>
    </source>
</evidence>
<dbReference type="InterPro" id="IPR036900">
    <property type="entry name" value="A-D-PHexomutase_C_sf"/>
</dbReference>
<dbReference type="Pfam" id="PF00408">
    <property type="entry name" value="PGM_PMM_IV"/>
    <property type="match status" value="1"/>
</dbReference>
<dbReference type="CDD" id="cd05802">
    <property type="entry name" value="GlmM"/>
    <property type="match status" value="1"/>
</dbReference>
<evidence type="ECO:0000259" key="10">
    <source>
        <dbReference type="Pfam" id="PF02880"/>
    </source>
</evidence>
<keyword evidence="4 6" id="KW-0460">Magnesium</keyword>
<evidence type="ECO:0000256" key="4">
    <source>
        <dbReference type="ARBA" id="ARBA00022842"/>
    </source>
</evidence>
<dbReference type="InterPro" id="IPR005841">
    <property type="entry name" value="Alpha-D-phosphohexomutase_SF"/>
</dbReference>
<keyword evidence="5 6" id="KW-0413">Isomerase</keyword>
<dbReference type="InterPro" id="IPR050060">
    <property type="entry name" value="Phosphoglucosamine_mutase"/>
</dbReference>
<feature type="domain" description="Alpha-D-phosphohexomutase C-terminal" evidence="7">
    <location>
        <begin position="385"/>
        <end position="450"/>
    </location>
</feature>
<dbReference type="PANTHER" id="PTHR42946">
    <property type="entry name" value="PHOSPHOHEXOSE MUTASE"/>
    <property type="match status" value="1"/>
</dbReference>
<dbReference type="OrthoDB" id="9806956at2"/>
<dbReference type="GO" id="GO:0008966">
    <property type="term" value="F:phosphoglucosamine mutase activity"/>
    <property type="evidence" value="ECO:0007669"/>
    <property type="project" value="UniProtKB-UniRule"/>
</dbReference>
<evidence type="ECO:0000256" key="6">
    <source>
        <dbReference type="HAMAP-Rule" id="MF_01554"/>
    </source>
</evidence>
<keyword evidence="12" id="KW-1185">Reference proteome</keyword>
<dbReference type="EC" id="5.4.2.10" evidence="6"/>
<dbReference type="GO" id="GO:0006048">
    <property type="term" value="P:UDP-N-acetylglucosamine biosynthetic process"/>
    <property type="evidence" value="ECO:0007669"/>
    <property type="project" value="TreeGrafter"/>
</dbReference>
<comment type="function">
    <text evidence="6">Catalyzes the conversion of glucosamine-6-phosphate to glucosamine-1-phosphate.</text>
</comment>
<organism evidence="11 12">
    <name type="scientific">Roseimicrobium gellanilyticum</name>
    <dbReference type="NCBI Taxonomy" id="748857"/>
    <lineage>
        <taxon>Bacteria</taxon>
        <taxon>Pseudomonadati</taxon>
        <taxon>Verrucomicrobiota</taxon>
        <taxon>Verrucomicrobiia</taxon>
        <taxon>Verrucomicrobiales</taxon>
        <taxon>Verrucomicrobiaceae</taxon>
        <taxon>Roseimicrobium</taxon>
    </lineage>
</organism>
<dbReference type="InterPro" id="IPR006352">
    <property type="entry name" value="GlmM_bact"/>
</dbReference>
<dbReference type="Gene3D" id="3.40.120.10">
    <property type="entry name" value="Alpha-D-Glucose-1,6-Bisphosphate, subunit A, domain 3"/>
    <property type="match status" value="3"/>
</dbReference>
<dbReference type="SUPFAM" id="SSF55957">
    <property type="entry name" value="Phosphoglucomutase, C-terminal domain"/>
    <property type="match status" value="1"/>
</dbReference>
<evidence type="ECO:0000313" key="11">
    <source>
        <dbReference type="EMBL" id="RBP45116.1"/>
    </source>
</evidence>
<dbReference type="GO" id="GO:0004615">
    <property type="term" value="F:phosphomannomutase activity"/>
    <property type="evidence" value="ECO:0007669"/>
    <property type="project" value="TreeGrafter"/>
</dbReference>
<dbReference type="Pfam" id="PF02879">
    <property type="entry name" value="PGM_PMM_II"/>
    <property type="match status" value="1"/>
</dbReference>
<dbReference type="InterPro" id="IPR005846">
    <property type="entry name" value="A-D-PHexomutase_a/b/a-III"/>
</dbReference>
<comment type="catalytic activity">
    <reaction evidence="6">
        <text>alpha-D-glucosamine 1-phosphate = D-glucosamine 6-phosphate</text>
        <dbReference type="Rhea" id="RHEA:23424"/>
        <dbReference type="ChEBI" id="CHEBI:58516"/>
        <dbReference type="ChEBI" id="CHEBI:58725"/>
        <dbReference type="EC" id="5.4.2.10"/>
    </reaction>
</comment>
<comment type="cofactor">
    <cofactor evidence="6">
        <name>Mg(2+)</name>
        <dbReference type="ChEBI" id="CHEBI:18420"/>
    </cofactor>
    <text evidence="6">Binds 1 Mg(2+) ion per subunit.</text>
</comment>
<dbReference type="EMBL" id="QNRR01000003">
    <property type="protein sequence ID" value="RBP45116.1"/>
    <property type="molecule type" value="Genomic_DNA"/>
</dbReference>
<dbReference type="GO" id="GO:0009252">
    <property type="term" value="P:peptidoglycan biosynthetic process"/>
    <property type="evidence" value="ECO:0007669"/>
    <property type="project" value="TreeGrafter"/>
</dbReference>
<feature type="modified residue" description="Phosphoserine" evidence="6">
    <location>
        <position position="109"/>
    </location>
</feature>
<keyword evidence="3 6" id="KW-0479">Metal-binding</keyword>
<dbReference type="PANTHER" id="PTHR42946:SF1">
    <property type="entry name" value="PHOSPHOGLUCOMUTASE (ALPHA-D-GLUCOSE-1,6-BISPHOSPHATE-DEPENDENT)"/>
    <property type="match status" value="1"/>
</dbReference>
<feature type="binding site" evidence="6">
    <location>
        <position position="252"/>
    </location>
    <ligand>
        <name>Mg(2+)</name>
        <dbReference type="ChEBI" id="CHEBI:18420"/>
    </ligand>
</feature>
<accession>A0A366HNN9</accession>
<dbReference type="InterPro" id="IPR005845">
    <property type="entry name" value="A-D-PHexomutase_a/b/a-II"/>
</dbReference>
<dbReference type="PRINTS" id="PR00509">
    <property type="entry name" value="PGMPMM"/>
</dbReference>
<feature type="binding site" evidence="6">
    <location>
        <position position="250"/>
    </location>
    <ligand>
        <name>Mg(2+)</name>
        <dbReference type="ChEBI" id="CHEBI:18420"/>
    </ligand>
</feature>
<evidence type="ECO:0000256" key="5">
    <source>
        <dbReference type="ARBA" id="ARBA00023235"/>
    </source>
</evidence>
<dbReference type="FunFam" id="3.40.120.10:FF:000001">
    <property type="entry name" value="Phosphoglucosamine mutase"/>
    <property type="match status" value="1"/>
</dbReference>
<reference evidence="11 12" key="1">
    <citation type="submission" date="2018-06" db="EMBL/GenBank/DDBJ databases">
        <title>Genomic Encyclopedia of Type Strains, Phase IV (KMG-IV): sequencing the most valuable type-strain genomes for metagenomic binning, comparative biology and taxonomic classification.</title>
        <authorList>
            <person name="Goeker M."/>
        </authorList>
    </citation>
    <scope>NUCLEOTIDE SEQUENCE [LARGE SCALE GENOMIC DNA]</scope>
    <source>
        <strain evidence="11 12">DSM 25532</strain>
    </source>
</reference>
<feature type="domain" description="Alpha-D-phosphohexomutase alpha/beta/alpha" evidence="8">
    <location>
        <begin position="6"/>
        <end position="144"/>
    </location>
</feature>
<dbReference type="Pfam" id="PF02878">
    <property type="entry name" value="PGM_PMM_I"/>
    <property type="match status" value="1"/>
</dbReference>
<evidence type="ECO:0000259" key="8">
    <source>
        <dbReference type="Pfam" id="PF02878"/>
    </source>
</evidence>
<keyword evidence="2 6" id="KW-0597">Phosphoprotein</keyword>
<feature type="domain" description="Alpha-D-phosphohexomutase alpha/beta/alpha" evidence="9">
    <location>
        <begin position="168"/>
        <end position="263"/>
    </location>
</feature>
<gene>
    <name evidence="6" type="primary">glmM</name>
    <name evidence="11" type="ORF">DES53_103113</name>
</gene>
<comment type="PTM">
    <text evidence="6">Activated by phosphorylation.</text>
</comment>
<dbReference type="InterPro" id="IPR016055">
    <property type="entry name" value="A-D-PHexomutase_a/b/a-I/II/III"/>
</dbReference>
<evidence type="ECO:0000313" key="12">
    <source>
        <dbReference type="Proteomes" id="UP000253426"/>
    </source>
</evidence>
<dbReference type="GO" id="GO:0000287">
    <property type="term" value="F:magnesium ion binding"/>
    <property type="evidence" value="ECO:0007669"/>
    <property type="project" value="UniProtKB-UniRule"/>
</dbReference>
<dbReference type="Proteomes" id="UP000253426">
    <property type="component" value="Unassembled WGS sequence"/>
</dbReference>
<feature type="active site" description="Phosphoserine intermediate" evidence="6">
    <location>
        <position position="109"/>
    </location>
</feature>
<evidence type="ECO:0000259" key="9">
    <source>
        <dbReference type="Pfam" id="PF02879"/>
    </source>
</evidence>
<dbReference type="RefSeq" id="WP_113958258.1">
    <property type="nucleotide sequence ID" value="NZ_QNRR01000003.1"/>
</dbReference>